<dbReference type="InterPro" id="IPR010982">
    <property type="entry name" value="Lambda_DNA-bd_dom_sf"/>
</dbReference>
<protein>
    <submittedName>
        <fullName evidence="1">Uncharacterized protein</fullName>
    </submittedName>
</protein>
<dbReference type="GO" id="GO:0003677">
    <property type="term" value="F:DNA binding"/>
    <property type="evidence" value="ECO:0007669"/>
    <property type="project" value="InterPro"/>
</dbReference>
<accession>A0A0R2MQ84</accession>
<dbReference type="EMBL" id="JQCE01000060">
    <property type="protein sequence ID" value="KRO15784.1"/>
    <property type="molecule type" value="Genomic_DNA"/>
</dbReference>
<comment type="caution">
    <text evidence="1">The sequence shown here is derived from an EMBL/GenBank/DDBJ whole genome shotgun (WGS) entry which is preliminary data.</text>
</comment>
<evidence type="ECO:0000313" key="1">
    <source>
        <dbReference type="EMBL" id="KRO15784.1"/>
    </source>
</evidence>
<dbReference type="SUPFAM" id="SSF47413">
    <property type="entry name" value="lambda repressor-like DNA-binding domains"/>
    <property type="match status" value="1"/>
</dbReference>
<keyword evidence="2" id="KW-1185">Reference proteome</keyword>
<name>A0A0R2MQ84_9LACO</name>
<gene>
    <name evidence="1" type="ORF">IV56_GL002145</name>
</gene>
<dbReference type="Proteomes" id="UP000050969">
    <property type="component" value="Unassembled WGS sequence"/>
</dbReference>
<dbReference type="PATRIC" id="fig|1293598.4.peg.2245"/>
<reference evidence="1 2" key="1">
    <citation type="journal article" date="2015" name="Genome Announc.">
        <title>Expanding the biotechnology potential of lactobacilli through comparative genomics of 213 strains and associated genera.</title>
        <authorList>
            <person name="Sun Z."/>
            <person name="Harris H.M."/>
            <person name="McCann A."/>
            <person name="Guo C."/>
            <person name="Argimon S."/>
            <person name="Zhang W."/>
            <person name="Yang X."/>
            <person name="Jeffery I.B."/>
            <person name="Cooney J.C."/>
            <person name="Kagawa T.F."/>
            <person name="Liu W."/>
            <person name="Song Y."/>
            <person name="Salvetti E."/>
            <person name="Wrobel A."/>
            <person name="Rasinkangas P."/>
            <person name="Parkhill J."/>
            <person name="Rea M.C."/>
            <person name="O'Sullivan O."/>
            <person name="Ritari J."/>
            <person name="Douillard F.P."/>
            <person name="Paul Ross R."/>
            <person name="Yang R."/>
            <person name="Briner A.E."/>
            <person name="Felis G.E."/>
            <person name="de Vos W.M."/>
            <person name="Barrangou R."/>
            <person name="Klaenhammer T.R."/>
            <person name="Caufield P.W."/>
            <person name="Cui Y."/>
            <person name="Zhang H."/>
            <person name="O'Toole P.W."/>
        </authorList>
    </citation>
    <scope>NUCLEOTIDE SEQUENCE [LARGE SCALE GENOMIC DNA]</scope>
    <source>
        <strain evidence="1 2">DSM 24301</strain>
    </source>
</reference>
<dbReference type="AlphaFoldDB" id="A0A0R2MQ84"/>
<evidence type="ECO:0000313" key="2">
    <source>
        <dbReference type="Proteomes" id="UP000050969"/>
    </source>
</evidence>
<proteinExistence type="predicted"/>
<dbReference type="STRING" id="1293598.IV56_GL002145"/>
<organism evidence="1 2">
    <name type="scientific">Lacticaseibacillus saniviri JCM 17471 = DSM 24301</name>
    <dbReference type="NCBI Taxonomy" id="1293598"/>
    <lineage>
        <taxon>Bacteria</taxon>
        <taxon>Bacillati</taxon>
        <taxon>Bacillota</taxon>
        <taxon>Bacilli</taxon>
        <taxon>Lactobacillales</taxon>
        <taxon>Lactobacillaceae</taxon>
        <taxon>Lacticaseibacillus</taxon>
    </lineage>
</organism>
<sequence length="164" mass="17843">MAEALRKDDLTTIEAGHIVNYSQASMSRFKTGAKPMPLDAAIKLAEAVDTPFLAIDLANKTIHLSAPVINGDGVIKEPLAMAIRSIPEMKQAIEAVSDSFDELTTPVEKVLDTSDPMNTVDQLLDVMLYATNCAAFICDEFGVSMQSKLSARELEWRRKGIVGD</sequence>